<evidence type="ECO:0000313" key="2">
    <source>
        <dbReference type="Proteomes" id="UP000093903"/>
    </source>
</evidence>
<proteinExistence type="predicted"/>
<organism evidence="1 2">
    <name type="scientific">Cylindrospermopsis raciborskii CS-505</name>
    <dbReference type="NCBI Taxonomy" id="533240"/>
    <lineage>
        <taxon>Bacteria</taxon>
        <taxon>Bacillati</taxon>
        <taxon>Cyanobacteriota</taxon>
        <taxon>Cyanophyceae</taxon>
        <taxon>Nostocales</taxon>
        <taxon>Aphanizomenonaceae</taxon>
        <taxon>Cylindrospermopsis</taxon>
    </lineage>
</organism>
<protein>
    <submittedName>
        <fullName evidence="1">Uncharacterized protein</fullName>
    </submittedName>
</protein>
<sequence>MIEQMLNRVIKWLKQILKRVFQALSGQRRRSSQAPQNGEKKTIPPLSDTDLEFLFTELLAGVRQAKGRTWARNWLDQIEHRVTTEQWLDWLRKFGNKLLKSKNPHNEIASRLVQLGELEVGEVGDLAYEIGMELLTRTPIEPIWEYDGPDDEIVGSPAGENLSPEEQIVTQDDLLAILRENEPLRRQISQDLQIDSDDPQVILEGIDQAKENL</sequence>
<evidence type="ECO:0000313" key="1">
    <source>
        <dbReference type="EMBL" id="OBU77459.1"/>
    </source>
</evidence>
<gene>
    <name evidence="1" type="ORF">A9P98_15120</name>
</gene>
<accession>A0A853MET5</accession>
<name>A0A853MET5_9CYAN</name>
<dbReference type="Proteomes" id="UP000093903">
    <property type="component" value="Unassembled WGS sequence"/>
</dbReference>
<reference evidence="1 2" key="1">
    <citation type="submission" date="2016-05" db="EMBL/GenBank/DDBJ databases">
        <title>First complete genome of the cyanobacterium Cylindrospermopsis raciborskii CS505, containing a circular chromosome and a single extrachromosomal element.</title>
        <authorList>
            <person name="Fuentes J."/>
            <person name="Tamames J."/>
            <person name="Allen E."/>
            <person name="Plominski A."/>
            <person name="Vasquez M."/>
        </authorList>
    </citation>
    <scope>NUCLEOTIDE SEQUENCE [LARGE SCALE GENOMIC DNA]</scope>
    <source>
        <strain evidence="1 2">CS505</strain>
    </source>
</reference>
<dbReference type="EMBL" id="LYXA01000001">
    <property type="protein sequence ID" value="OBU77459.1"/>
    <property type="molecule type" value="Genomic_DNA"/>
</dbReference>
<comment type="caution">
    <text evidence="1">The sequence shown here is derived from an EMBL/GenBank/DDBJ whole genome shotgun (WGS) entry which is preliminary data.</text>
</comment>
<dbReference type="AlphaFoldDB" id="A0A853MET5"/>